<dbReference type="InterPro" id="IPR000408">
    <property type="entry name" value="Reg_chr_condens"/>
</dbReference>
<dbReference type="HOGENOM" id="CLU_767588_0_0_1"/>
<sequence length="361" mass="41601">MQRCSNQVQIPRSCYSGELYTWGAHGLGLGSDSFTCVPSKVNYFSLTRVHRVWASGYYTIALADQRRELVDGEMFQEMSCDEIEPETEKYKTPLNQKDRKFYIFGLLPTQKQLPLNEPKFDHLSTLHKLYWHLIGPPVKVKREPYNDTANLPVEFTTLSNHTVWDILPSPWSILVYLTPYQNINDRHERLDDGNNCSELWIFGEFGTFPEQAPMSPLDSRVFSPTKTYSEGPKWMIPLSLFESKVPLKALYKGPDDNTLFSISCLEIEHDFNEDEVFSVCQDENDNKLFIRPILTFGGDIQQLTASFDECDFIDSNGDIYRWNKLKDESVLKSIHRSKPQKVDLEKVRLINAGPDFVIASS</sequence>
<dbReference type="EMBL" id="KE561238">
    <property type="protein sequence ID" value="EPZ31391.1"/>
    <property type="molecule type" value="Genomic_DNA"/>
</dbReference>
<dbReference type="Gene3D" id="2.130.10.30">
    <property type="entry name" value="Regulator of chromosome condensation 1/beta-lactamase-inhibitor protein II"/>
    <property type="match status" value="1"/>
</dbReference>
<dbReference type="SUPFAM" id="SSF50985">
    <property type="entry name" value="RCC1/BLIP-II"/>
    <property type="match status" value="1"/>
</dbReference>
<accession>A0A075ARP3</accession>
<feature type="repeat" description="RCC1" evidence="1">
    <location>
        <begin position="17"/>
        <end position="65"/>
    </location>
</feature>
<evidence type="ECO:0000256" key="1">
    <source>
        <dbReference type="PROSITE-ProRule" id="PRU00235"/>
    </source>
</evidence>
<organism evidence="2 3">
    <name type="scientific">Rozella allomycis (strain CSF55)</name>
    <dbReference type="NCBI Taxonomy" id="988480"/>
    <lineage>
        <taxon>Eukaryota</taxon>
        <taxon>Fungi</taxon>
        <taxon>Fungi incertae sedis</taxon>
        <taxon>Cryptomycota</taxon>
        <taxon>Cryptomycota incertae sedis</taxon>
        <taxon>Rozella</taxon>
    </lineage>
</organism>
<dbReference type="InterPro" id="IPR009091">
    <property type="entry name" value="RCC1/BLIP-II"/>
</dbReference>
<dbReference type="AlphaFoldDB" id="A0A075ARP3"/>
<evidence type="ECO:0000313" key="2">
    <source>
        <dbReference type="EMBL" id="EPZ31391.1"/>
    </source>
</evidence>
<dbReference type="PROSITE" id="PS50012">
    <property type="entry name" value="RCC1_3"/>
    <property type="match status" value="1"/>
</dbReference>
<reference evidence="2 3" key="1">
    <citation type="journal article" date="2013" name="Curr. Biol.">
        <title>Shared signatures of parasitism and phylogenomics unite Cryptomycota and microsporidia.</title>
        <authorList>
            <person name="James T.Y."/>
            <person name="Pelin A."/>
            <person name="Bonen L."/>
            <person name="Ahrendt S."/>
            <person name="Sain D."/>
            <person name="Corradi N."/>
            <person name="Stajich J.E."/>
        </authorList>
    </citation>
    <scope>NUCLEOTIDE SEQUENCE [LARGE SCALE GENOMIC DNA]</scope>
    <source>
        <strain evidence="2 3">CSF55</strain>
    </source>
</reference>
<protein>
    <submittedName>
        <fullName evidence="2">Uncharacterized protein</fullName>
    </submittedName>
</protein>
<keyword evidence="3" id="KW-1185">Reference proteome</keyword>
<name>A0A075ARP3_ROZAC</name>
<gene>
    <name evidence="2" type="ORF">O9G_005918</name>
</gene>
<dbReference type="Proteomes" id="UP000030755">
    <property type="component" value="Unassembled WGS sequence"/>
</dbReference>
<evidence type="ECO:0000313" key="3">
    <source>
        <dbReference type="Proteomes" id="UP000030755"/>
    </source>
</evidence>
<proteinExistence type="predicted"/>
<dbReference type="Pfam" id="PF00415">
    <property type="entry name" value="RCC1"/>
    <property type="match status" value="1"/>
</dbReference>